<evidence type="ECO:0000256" key="2">
    <source>
        <dbReference type="ARBA" id="ARBA00023284"/>
    </source>
</evidence>
<keyword evidence="2" id="KW-0676">Redox-active center</keyword>
<dbReference type="Gene3D" id="3.40.30.10">
    <property type="entry name" value="Glutaredoxin"/>
    <property type="match status" value="1"/>
</dbReference>
<dbReference type="STRING" id="362257.SVTN_00365"/>
<comment type="similarity">
    <text evidence="1">Belongs to the thioredoxin family.</text>
</comment>
<evidence type="ECO:0000259" key="3">
    <source>
        <dbReference type="PROSITE" id="PS51352"/>
    </source>
</evidence>
<name>A0A0B5HY30_9ACTN</name>
<evidence type="ECO:0000313" key="4">
    <source>
        <dbReference type="EMBL" id="AJF63222.1"/>
    </source>
</evidence>
<dbReference type="GO" id="GO:0015035">
    <property type="term" value="F:protein-disulfide reductase activity"/>
    <property type="evidence" value="ECO:0007669"/>
    <property type="project" value="TreeGrafter"/>
</dbReference>
<proteinExistence type="inferred from homology"/>
<sequence>MAKRVHQPREDAEFDFILGMSGVPVLAYFIGTWPKAIEPCRTMDLVVGVIADEYTGRLTVVRTDITRCPVATERYEVTGAPSYVLLKEGAVVAHGTGLMTVAEVREFLDGHL</sequence>
<dbReference type="AlphaFoldDB" id="A0A0B5HY30"/>
<dbReference type="SUPFAM" id="SSF52833">
    <property type="entry name" value="Thioredoxin-like"/>
    <property type="match status" value="1"/>
</dbReference>
<evidence type="ECO:0000256" key="1">
    <source>
        <dbReference type="ARBA" id="ARBA00008987"/>
    </source>
</evidence>
<keyword evidence="5" id="KW-1185">Reference proteome</keyword>
<dbReference type="InterPro" id="IPR013766">
    <property type="entry name" value="Thioredoxin_domain"/>
</dbReference>
<dbReference type="Proteomes" id="UP000031774">
    <property type="component" value="Chromosome"/>
</dbReference>
<dbReference type="GO" id="GO:0005737">
    <property type="term" value="C:cytoplasm"/>
    <property type="evidence" value="ECO:0007669"/>
    <property type="project" value="TreeGrafter"/>
</dbReference>
<reference evidence="4 5" key="1">
    <citation type="submission" date="2014-12" db="EMBL/GenBank/DDBJ databases">
        <title>Complete genome sequence of Streptomyces vietnamensis strain GIMV4.0001, a genetic manipulable producer of the benzoisochromanequinone antibiotic granaticin.</title>
        <authorList>
            <person name="Deng M.R."/>
            <person name="Guo J."/>
            <person name="Ma L.Y."/>
            <person name="Feng G.D."/>
            <person name="Mo C.Y."/>
            <person name="Zhu H.H."/>
        </authorList>
    </citation>
    <scope>NUCLEOTIDE SEQUENCE [LARGE SCALE GENOMIC DNA]</scope>
    <source>
        <strain evidence="5">GIMV4.0001</strain>
    </source>
</reference>
<accession>A0A0B5HY30</accession>
<gene>
    <name evidence="4" type="ORF">SVTN_00365</name>
</gene>
<dbReference type="PANTHER" id="PTHR45663">
    <property type="entry name" value="GEO12009P1"/>
    <property type="match status" value="1"/>
</dbReference>
<dbReference type="RefSeq" id="WP_041127307.1">
    <property type="nucleotide sequence ID" value="NZ_CP010407.1"/>
</dbReference>
<protein>
    <submittedName>
        <fullName evidence="4">Thioredoxin</fullName>
    </submittedName>
</protein>
<dbReference type="KEGG" id="svt:SVTN_00365"/>
<organism evidence="4 5">
    <name type="scientific">Streptomyces vietnamensis</name>
    <dbReference type="NCBI Taxonomy" id="362257"/>
    <lineage>
        <taxon>Bacteria</taxon>
        <taxon>Bacillati</taxon>
        <taxon>Actinomycetota</taxon>
        <taxon>Actinomycetes</taxon>
        <taxon>Kitasatosporales</taxon>
        <taxon>Streptomycetaceae</taxon>
        <taxon>Streptomyces</taxon>
    </lineage>
</organism>
<feature type="domain" description="Thioredoxin" evidence="3">
    <location>
        <begin position="1"/>
        <end position="112"/>
    </location>
</feature>
<dbReference type="PANTHER" id="PTHR45663:SF11">
    <property type="entry name" value="GEO12009P1"/>
    <property type="match status" value="1"/>
</dbReference>
<dbReference type="EMBL" id="CP010407">
    <property type="protein sequence ID" value="AJF63222.1"/>
    <property type="molecule type" value="Genomic_DNA"/>
</dbReference>
<dbReference type="CDD" id="cd02947">
    <property type="entry name" value="TRX_family"/>
    <property type="match status" value="1"/>
</dbReference>
<dbReference type="InterPro" id="IPR036249">
    <property type="entry name" value="Thioredoxin-like_sf"/>
</dbReference>
<dbReference type="PROSITE" id="PS51352">
    <property type="entry name" value="THIOREDOXIN_2"/>
    <property type="match status" value="1"/>
</dbReference>
<evidence type="ECO:0000313" key="5">
    <source>
        <dbReference type="Proteomes" id="UP000031774"/>
    </source>
</evidence>
<dbReference type="Pfam" id="PF00085">
    <property type="entry name" value="Thioredoxin"/>
    <property type="match status" value="1"/>
</dbReference>
<dbReference type="HOGENOM" id="CLU_090389_10_2_11"/>